<dbReference type="SUPFAM" id="SSF52507">
    <property type="entry name" value="Homo-oligomeric flavin-containing Cys decarboxylases, HFCD"/>
    <property type="match status" value="1"/>
</dbReference>
<evidence type="ECO:0000313" key="3">
    <source>
        <dbReference type="Proteomes" id="UP000194903"/>
    </source>
</evidence>
<sequence length="199" mass="21237">MPYAGRGGIAVSLTAGFALCGSFCTIDRVLGVMERMAKDGWNMIPIVSETVGTLDTRFGSAHDTLDEITHICGREPMRTLQDVEPIGPKAMMDVLIIAPCTGSTLARLAHGLSDTPVSLAAKSQLRVERPVVLAVSSNDALAASAPNIAALLNRKHYYFVPMRQDAPHAKPRSLVAVMESIPETAQAAAEGKQLQPIFL</sequence>
<dbReference type="AlphaFoldDB" id="A0A252F7D9"/>
<dbReference type="GO" id="GO:0003824">
    <property type="term" value="F:catalytic activity"/>
    <property type="evidence" value="ECO:0007669"/>
    <property type="project" value="InterPro"/>
</dbReference>
<dbReference type="NCBIfam" id="NF006161">
    <property type="entry name" value="PRK08305.1"/>
    <property type="match status" value="1"/>
</dbReference>
<dbReference type="Proteomes" id="UP000194903">
    <property type="component" value="Unassembled WGS sequence"/>
</dbReference>
<dbReference type="OrthoDB" id="9792688at2"/>
<organism evidence="2 3">
    <name type="scientific">Butyricicoccus porcorum</name>
    <dbReference type="NCBI Taxonomy" id="1945634"/>
    <lineage>
        <taxon>Bacteria</taxon>
        <taxon>Bacillati</taxon>
        <taxon>Bacillota</taxon>
        <taxon>Clostridia</taxon>
        <taxon>Eubacteriales</taxon>
        <taxon>Butyricicoccaceae</taxon>
        <taxon>Butyricicoccus</taxon>
    </lineage>
</organism>
<accession>A0A252F7D9</accession>
<dbReference type="Pfam" id="PF02441">
    <property type="entry name" value="Flavoprotein"/>
    <property type="match status" value="1"/>
</dbReference>
<evidence type="ECO:0000313" key="2">
    <source>
        <dbReference type="EMBL" id="OUM21687.1"/>
    </source>
</evidence>
<gene>
    <name evidence="2" type="ORF">CBW42_00185</name>
</gene>
<dbReference type="EMBL" id="NHOC01000001">
    <property type="protein sequence ID" value="OUM21687.1"/>
    <property type="molecule type" value="Genomic_DNA"/>
</dbReference>
<comment type="caution">
    <text evidence="2">The sequence shown here is derived from an EMBL/GenBank/DDBJ whole genome shotgun (WGS) entry which is preliminary data.</text>
</comment>
<dbReference type="InterPro" id="IPR036551">
    <property type="entry name" value="Flavin_trans-like"/>
</dbReference>
<dbReference type="InterPro" id="IPR003382">
    <property type="entry name" value="Flavoprotein"/>
</dbReference>
<proteinExistence type="predicted"/>
<dbReference type="Gene3D" id="3.40.50.1950">
    <property type="entry name" value="Flavin prenyltransferase-like"/>
    <property type="match status" value="1"/>
</dbReference>
<protein>
    <submittedName>
        <fullName evidence="2">Dipicolinate synthase subunit B</fullName>
    </submittedName>
</protein>
<evidence type="ECO:0000259" key="1">
    <source>
        <dbReference type="Pfam" id="PF02441"/>
    </source>
</evidence>
<feature type="domain" description="Flavoprotein" evidence="1">
    <location>
        <begin position="16"/>
        <end position="173"/>
    </location>
</feature>
<reference evidence="2 3" key="1">
    <citation type="submission" date="2017-05" db="EMBL/GenBank/DDBJ databases">
        <title>Butyricicoccus porcorum sp. nov. a butyrate-producing bacterium from the swine intestinal tract.</title>
        <authorList>
            <person name="Trachsel J."/>
            <person name="Humphrey S."/>
            <person name="Allen H.K."/>
        </authorList>
    </citation>
    <scope>NUCLEOTIDE SEQUENCE [LARGE SCALE GENOMIC DNA]</scope>
    <source>
        <strain evidence="2">BB10</strain>
    </source>
</reference>
<name>A0A252F7D9_9FIRM</name>
<keyword evidence="3" id="KW-1185">Reference proteome</keyword>